<name>A0A1E5CYP1_9VIBR</name>
<dbReference type="PANTHER" id="PTHR43792">
    <property type="entry name" value="GNAT FAMILY, PUTATIVE (AFU_ORTHOLOGUE AFUA_3G00765)-RELATED-RELATED"/>
    <property type="match status" value="1"/>
</dbReference>
<keyword evidence="3" id="KW-1185">Reference proteome</keyword>
<evidence type="ECO:0000259" key="1">
    <source>
        <dbReference type="PROSITE" id="PS51186"/>
    </source>
</evidence>
<dbReference type="PANTHER" id="PTHR43792:SF1">
    <property type="entry name" value="N-ACETYLTRANSFERASE DOMAIN-CONTAINING PROTEIN"/>
    <property type="match status" value="1"/>
</dbReference>
<feature type="domain" description="N-acetyltransferase" evidence="1">
    <location>
        <begin position="8"/>
        <end position="158"/>
    </location>
</feature>
<accession>A0A1E5CYP1</accession>
<proteinExistence type="predicted"/>
<dbReference type="GO" id="GO:0016747">
    <property type="term" value="F:acyltransferase activity, transferring groups other than amino-acyl groups"/>
    <property type="evidence" value="ECO:0007669"/>
    <property type="project" value="InterPro"/>
</dbReference>
<dbReference type="InterPro" id="IPR051531">
    <property type="entry name" value="N-acetyltransferase"/>
</dbReference>
<dbReference type="PROSITE" id="PS51186">
    <property type="entry name" value="GNAT"/>
    <property type="match status" value="1"/>
</dbReference>
<dbReference type="EMBL" id="AJYW02000129">
    <property type="protein sequence ID" value="OEE75951.1"/>
    <property type="molecule type" value="Genomic_DNA"/>
</dbReference>
<comment type="caution">
    <text evidence="2">The sequence shown here is derived from an EMBL/GenBank/DDBJ whole genome shotgun (WGS) entry which is preliminary data.</text>
</comment>
<dbReference type="InterPro" id="IPR016181">
    <property type="entry name" value="Acyl_CoA_acyltransferase"/>
</dbReference>
<dbReference type="InterPro" id="IPR000182">
    <property type="entry name" value="GNAT_dom"/>
</dbReference>
<sequence length="167" mass="18596">MTIATTRTLLTPYTETLEADFVILNCNAINRAQMNGAHSVSSAKKLFQTVLNDPSLYAMAVLDNKNRDYLGHVFLQHSDDGLAELGFIFDRSHWGKGIGFEALKAFLSKACWELSLMEVYATVNVGHQPSIRILEKLGFKQGAVKSDIHGPYYEYRFTSDAVVSETA</sequence>
<dbReference type="SUPFAM" id="SSF55729">
    <property type="entry name" value="Acyl-CoA N-acyltransferases (Nat)"/>
    <property type="match status" value="1"/>
</dbReference>
<evidence type="ECO:0000313" key="3">
    <source>
        <dbReference type="Proteomes" id="UP000094165"/>
    </source>
</evidence>
<gene>
    <name evidence="2" type="ORF">A130_15825</name>
</gene>
<dbReference type="RefSeq" id="WP_017053993.1">
    <property type="nucleotide sequence ID" value="NZ_AJYW02000129.1"/>
</dbReference>
<dbReference type="Pfam" id="PF13302">
    <property type="entry name" value="Acetyltransf_3"/>
    <property type="match status" value="1"/>
</dbReference>
<reference evidence="2 3" key="1">
    <citation type="journal article" date="2012" name="Science">
        <title>Ecological populations of bacteria act as socially cohesive units of antibiotic production and resistance.</title>
        <authorList>
            <person name="Cordero O.X."/>
            <person name="Wildschutte H."/>
            <person name="Kirkup B."/>
            <person name="Proehl S."/>
            <person name="Ngo L."/>
            <person name="Hussain F."/>
            <person name="Le Roux F."/>
            <person name="Mincer T."/>
            <person name="Polz M.F."/>
        </authorList>
    </citation>
    <scope>NUCLEOTIDE SEQUENCE [LARGE SCALE GENOMIC DNA]</scope>
    <source>
        <strain evidence="2 3">FF-238</strain>
    </source>
</reference>
<evidence type="ECO:0000313" key="2">
    <source>
        <dbReference type="EMBL" id="OEE75951.1"/>
    </source>
</evidence>
<dbReference type="Gene3D" id="3.40.630.30">
    <property type="match status" value="1"/>
</dbReference>
<dbReference type="Proteomes" id="UP000094165">
    <property type="component" value="Unassembled WGS sequence"/>
</dbReference>
<dbReference type="AlphaFoldDB" id="A0A1E5CYP1"/>
<organism evidence="2 3">
    <name type="scientific">Vibrio genomosp. F6 str. FF-238</name>
    <dbReference type="NCBI Taxonomy" id="1191298"/>
    <lineage>
        <taxon>Bacteria</taxon>
        <taxon>Pseudomonadati</taxon>
        <taxon>Pseudomonadota</taxon>
        <taxon>Gammaproteobacteria</taxon>
        <taxon>Vibrionales</taxon>
        <taxon>Vibrionaceae</taxon>
        <taxon>Vibrio</taxon>
    </lineage>
</organism>
<protein>
    <submittedName>
        <fullName evidence="2">GNAT family N-acetyltransferase</fullName>
    </submittedName>
</protein>
<keyword evidence="2" id="KW-0808">Transferase</keyword>